<dbReference type="AlphaFoldDB" id="A0A174B3D4"/>
<name>A0A174B3D4_9CLOT</name>
<dbReference type="PANTHER" id="PTHR43686:SF1">
    <property type="entry name" value="AMINOTRAN_5 DOMAIN-CONTAINING PROTEIN"/>
    <property type="match status" value="1"/>
</dbReference>
<evidence type="ECO:0000259" key="3">
    <source>
        <dbReference type="Pfam" id="PF01171"/>
    </source>
</evidence>
<evidence type="ECO:0000313" key="4">
    <source>
        <dbReference type="EMBL" id="CUN94128.1"/>
    </source>
</evidence>
<evidence type="ECO:0000313" key="5">
    <source>
        <dbReference type="Proteomes" id="UP000095594"/>
    </source>
</evidence>
<dbReference type="Pfam" id="PF01171">
    <property type="entry name" value="ATP_bind_3"/>
    <property type="match status" value="1"/>
</dbReference>
<dbReference type="EMBL" id="CYZX01000004">
    <property type="protein sequence ID" value="CUN94128.1"/>
    <property type="molecule type" value="Genomic_DNA"/>
</dbReference>
<dbReference type="GO" id="GO:0016740">
    <property type="term" value="F:transferase activity"/>
    <property type="evidence" value="ECO:0007669"/>
    <property type="project" value="UniProtKB-KW"/>
</dbReference>
<dbReference type="Gene3D" id="3.40.50.620">
    <property type="entry name" value="HUPs"/>
    <property type="match status" value="1"/>
</dbReference>
<feature type="binding site" evidence="2">
    <location>
        <position position="165"/>
    </location>
    <ligand>
        <name>ATP</name>
        <dbReference type="ChEBI" id="CHEBI:30616"/>
    </ligand>
</feature>
<evidence type="ECO:0000256" key="1">
    <source>
        <dbReference type="ARBA" id="ARBA00022679"/>
    </source>
</evidence>
<feature type="binding site" evidence="2">
    <location>
        <position position="89"/>
    </location>
    <ligand>
        <name>ATP</name>
        <dbReference type="ChEBI" id="CHEBI:30616"/>
    </ligand>
</feature>
<dbReference type="InterPro" id="IPR035107">
    <property type="entry name" value="tRNA_thiolation_TtcA_Ctu1"/>
</dbReference>
<feature type="binding site" evidence="2">
    <location>
        <position position="160"/>
    </location>
    <ligand>
        <name>ATP</name>
        <dbReference type="ChEBI" id="CHEBI:30616"/>
    </ligand>
</feature>
<evidence type="ECO:0000256" key="2">
    <source>
        <dbReference type="PIRSR" id="PIRSR004976-51"/>
    </source>
</evidence>
<dbReference type="PANTHER" id="PTHR43686">
    <property type="entry name" value="SULFURTRANSFERASE-RELATED"/>
    <property type="match status" value="1"/>
</dbReference>
<organism evidence="4 5">
    <name type="scientific">Clostridium disporicum</name>
    <dbReference type="NCBI Taxonomy" id="84024"/>
    <lineage>
        <taxon>Bacteria</taxon>
        <taxon>Bacillati</taxon>
        <taxon>Bacillota</taxon>
        <taxon>Clostridia</taxon>
        <taxon>Eubacteriales</taxon>
        <taxon>Clostridiaceae</taxon>
        <taxon>Clostridium</taxon>
    </lineage>
</organism>
<keyword evidence="1" id="KW-0808">Transferase</keyword>
<dbReference type="InterPro" id="IPR014729">
    <property type="entry name" value="Rossmann-like_a/b/a_fold"/>
</dbReference>
<dbReference type="CDD" id="cd24138">
    <property type="entry name" value="TtcA-like"/>
    <property type="match status" value="1"/>
</dbReference>
<gene>
    <name evidence="4" type="primary">ttcA_1</name>
    <name evidence="4" type="ORF">ERS852471_00686</name>
</gene>
<dbReference type="GO" id="GO:0008033">
    <property type="term" value="P:tRNA processing"/>
    <property type="evidence" value="ECO:0007669"/>
    <property type="project" value="InterPro"/>
</dbReference>
<accession>A0A174B3D4</accession>
<keyword evidence="2" id="KW-0067">ATP-binding</keyword>
<feature type="domain" description="tRNA(Ile)-lysidine/2-thiocytidine synthase N-terminal" evidence="3">
    <location>
        <begin position="55"/>
        <end position="215"/>
    </location>
</feature>
<dbReference type="PIRSF" id="PIRSF004976">
    <property type="entry name" value="ATPase_YdaO"/>
    <property type="match status" value="1"/>
</dbReference>
<reference evidence="4 5" key="1">
    <citation type="submission" date="2015-09" db="EMBL/GenBank/DDBJ databases">
        <authorList>
            <consortium name="Pathogen Informatics"/>
        </authorList>
    </citation>
    <scope>NUCLEOTIDE SEQUENCE [LARGE SCALE GENOMIC DNA]</scope>
    <source>
        <strain evidence="4 5">2789STDY5834856</strain>
    </source>
</reference>
<feature type="binding site" evidence="2">
    <location>
        <position position="65"/>
    </location>
    <ligand>
        <name>ATP</name>
        <dbReference type="ChEBI" id="CHEBI:30616"/>
    </ligand>
</feature>
<keyword evidence="2" id="KW-0547">Nucleotide-binding</keyword>
<sequence>MSGIAGSGCERIIPEEERKSLEEIERSIIKRYRKGIWSKFIKAIKDYNLVEDGDKIAVAISGGKDSLLMAKLFQELHKHSQVKFDLEFIAMDPGYHPQIRELLEENCKHLNIPVNIYETKIFDIIDEKAKEYPCYLCARMRRGSLYAKAREMGCNKLALGHHYNDVIETTMLNVLYAGNFKTMLPKLKADNFPDMELIRPLYYVEEEYIKRFIRYTGLWPLNCACMVAAKKVGNKRHEIKDLIAKLKENFNDVDKSIFKAAANVNMNSILGWEKDGEKYSFLDIYDGEE</sequence>
<dbReference type="GO" id="GO:0005524">
    <property type="term" value="F:ATP binding"/>
    <property type="evidence" value="ECO:0007669"/>
    <property type="project" value="UniProtKB-KW"/>
</dbReference>
<protein>
    <submittedName>
        <fullName evidence="4">PP-loop domain-containing protein</fullName>
    </submittedName>
</protein>
<dbReference type="InterPro" id="IPR011063">
    <property type="entry name" value="TilS/TtcA_N"/>
</dbReference>
<dbReference type="Proteomes" id="UP000095594">
    <property type="component" value="Unassembled WGS sequence"/>
</dbReference>
<dbReference type="RefSeq" id="WP_055263952.1">
    <property type="nucleotide sequence ID" value="NZ_CABIXQ010000004.1"/>
</dbReference>
<feature type="binding site" evidence="2">
    <location>
        <begin position="59"/>
        <end position="61"/>
    </location>
    <ligand>
        <name>ATP</name>
        <dbReference type="ChEBI" id="CHEBI:30616"/>
    </ligand>
</feature>
<proteinExistence type="predicted"/>
<dbReference type="OrthoDB" id="9801054at2"/>
<dbReference type="SUPFAM" id="SSF52402">
    <property type="entry name" value="Adenine nucleotide alpha hydrolases-like"/>
    <property type="match status" value="1"/>
</dbReference>